<evidence type="ECO:0000256" key="10">
    <source>
        <dbReference type="ARBA" id="ARBA00022840"/>
    </source>
</evidence>
<dbReference type="GO" id="GO:0005886">
    <property type="term" value="C:plasma membrane"/>
    <property type="evidence" value="ECO:0007669"/>
    <property type="project" value="UniProtKB-SubCell"/>
</dbReference>
<comment type="catalytic activity">
    <reaction evidence="1">
        <text>ATP + protein L-histidine = ADP + protein N-phospho-L-histidine.</text>
        <dbReference type="EC" id="2.7.13.3"/>
    </reaction>
</comment>
<dbReference type="Gene3D" id="3.30.565.10">
    <property type="entry name" value="Histidine kinase-like ATPase, C-terminal domain"/>
    <property type="match status" value="1"/>
</dbReference>
<keyword evidence="4" id="KW-1003">Cell membrane</keyword>
<evidence type="ECO:0000256" key="7">
    <source>
        <dbReference type="ARBA" id="ARBA00022692"/>
    </source>
</evidence>
<organism evidence="15">
    <name type="scientific">uncultured Nocardioides sp</name>
    <dbReference type="NCBI Taxonomy" id="198441"/>
    <lineage>
        <taxon>Bacteria</taxon>
        <taxon>Bacillati</taxon>
        <taxon>Actinomycetota</taxon>
        <taxon>Actinomycetes</taxon>
        <taxon>Propionibacteriales</taxon>
        <taxon>Nocardioidaceae</taxon>
        <taxon>Nocardioides</taxon>
        <taxon>environmental samples</taxon>
    </lineage>
</organism>
<keyword evidence="9" id="KW-0418">Kinase</keyword>
<dbReference type="PANTHER" id="PTHR44936">
    <property type="entry name" value="SENSOR PROTEIN CREC"/>
    <property type="match status" value="1"/>
</dbReference>
<accession>A0A6J4P149</accession>
<keyword evidence="12" id="KW-0472">Membrane</keyword>
<feature type="transmembrane region" description="Helical" evidence="12">
    <location>
        <begin position="126"/>
        <end position="149"/>
    </location>
</feature>
<dbReference type="SUPFAM" id="SSF47384">
    <property type="entry name" value="Homodimeric domain of signal transducing histidine kinase"/>
    <property type="match status" value="1"/>
</dbReference>
<feature type="domain" description="Histidine kinase" evidence="13">
    <location>
        <begin position="210"/>
        <end position="406"/>
    </location>
</feature>
<evidence type="ECO:0000256" key="4">
    <source>
        <dbReference type="ARBA" id="ARBA00022475"/>
    </source>
</evidence>
<sequence>MRDRLVALLVGVTIALVTSYGVPRAYMLANLVQDQQEHEVERSVELIAAALSAQEAAAVPVTESSLERLRGEDELLTYAPADGAEVTVGAAAPRESDLVRTAAVAGGGEVTVARSGDVVSDRVADAILPLVLIGLALIAASAVAGAVLARRFSRPFQELADAATALGEGRFDRDVPHYAIPEAEEIATALRKSSAQLDQLVRREREFTVNASHELLTPITALNLVLEDLRTWPETPPSVVEELDASLVTLERLGTTVQGYLAHDRSTRRSSTVEVDLSALTRHVVARWRSESVAQRRDIRIETPGVIPAKVSPDEFTQVLDALLDNALRHGKGTVLVDCAEVESHLRVRVADESPSVGHSNVIHRQGPGPAAGLARVAEIAEAQGGFLVRDEHSTTRFVLMLPKPAV</sequence>
<dbReference type="Gene3D" id="1.10.287.130">
    <property type="match status" value="1"/>
</dbReference>
<dbReference type="InterPro" id="IPR005467">
    <property type="entry name" value="His_kinase_dom"/>
</dbReference>
<dbReference type="InterPro" id="IPR003660">
    <property type="entry name" value="HAMP_dom"/>
</dbReference>
<dbReference type="CDD" id="cd00082">
    <property type="entry name" value="HisKA"/>
    <property type="match status" value="1"/>
</dbReference>
<keyword evidence="6" id="KW-0808">Transferase</keyword>
<dbReference type="EC" id="2.7.13.3" evidence="3"/>
<evidence type="ECO:0000256" key="3">
    <source>
        <dbReference type="ARBA" id="ARBA00012438"/>
    </source>
</evidence>
<comment type="subcellular location">
    <subcellularLocation>
        <location evidence="2">Cell membrane</location>
        <topology evidence="2">Multi-pass membrane protein</topology>
    </subcellularLocation>
</comment>
<protein>
    <recommendedName>
        <fullName evidence="3">histidine kinase</fullName>
        <ecNumber evidence="3">2.7.13.3</ecNumber>
    </recommendedName>
</protein>
<name>A0A6J4P149_9ACTN</name>
<dbReference type="InterPro" id="IPR003594">
    <property type="entry name" value="HATPase_dom"/>
</dbReference>
<dbReference type="GO" id="GO:0000155">
    <property type="term" value="F:phosphorelay sensor kinase activity"/>
    <property type="evidence" value="ECO:0007669"/>
    <property type="project" value="InterPro"/>
</dbReference>
<dbReference type="InterPro" id="IPR036097">
    <property type="entry name" value="HisK_dim/P_sf"/>
</dbReference>
<dbReference type="PROSITE" id="PS50109">
    <property type="entry name" value="HIS_KIN"/>
    <property type="match status" value="1"/>
</dbReference>
<keyword evidence="5" id="KW-0597">Phosphoprotein</keyword>
<feature type="domain" description="HAMP" evidence="14">
    <location>
        <begin position="150"/>
        <end position="202"/>
    </location>
</feature>
<keyword evidence="7 12" id="KW-0812">Transmembrane</keyword>
<evidence type="ECO:0000256" key="11">
    <source>
        <dbReference type="ARBA" id="ARBA00022989"/>
    </source>
</evidence>
<dbReference type="GO" id="GO:0005524">
    <property type="term" value="F:ATP binding"/>
    <property type="evidence" value="ECO:0007669"/>
    <property type="project" value="UniProtKB-KW"/>
</dbReference>
<dbReference type="SUPFAM" id="SSF55874">
    <property type="entry name" value="ATPase domain of HSP90 chaperone/DNA topoisomerase II/histidine kinase"/>
    <property type="match status" value="1"/>
</dbReference>
<keyword evidence="11 12" id="KW-1133">Transmembrane helix</keyword>
<keyword evidence="10" id="KW-0067">ATP-binding</keyword>
<evidence type="ECO:0000256" key="6">
    <source>
        <dbReference type="ARBA" id="ARBA00022679"/>
    </source>
</evidence>
<gene>
    <name evidence="15" type="ORF">AVDCRST_MAG32-2980</name>
</gene>
<evidence type="ECO:0000256" key="8">
    <source>
        <dbReference type="ARBA" id="ARBA00022741"/>
    </source>
</evidence>
<dbReference type="InterPro" id="IPR003661">
    <property type="entry name" value="HisK_dim/P_dom"/>
</dbReference>
<dbReference type="SMART" id="SM00304">
    <property type="entry name" value="HAMP"/>
    <property type="match status" value="1"/>
</dbReference>
<evidence type="ECO:0000259" key="13">
    <source>
        <dbReference type="PROSITE" id="PS50109"/>
    </source>
</evidence>
<evidence type="ECO:0000256" key="5">
    <source>
        <dbReference type="ARBA" id="ARBA00022553"/>
    </source>
</evidence>
<evidence type="ECO:0000313" key="15">
    <source>
        <dbReference type="EMBL" id="CAA9401394.1"/>
    </source>
</evidence>
<evidence type="ECO:0000259" key="14">
    <source>
        <dbReference type="PROSITE" id="PS50885"/>
    </source>
</evidence>
<evidence type="ECO:0000256" key="12">
    <source>
        <dbReference type="SAM" id="Phobius"/>
    </source>
</evidence>
<dbReference type="InterPro" id="IPR036890">
    <property type="entry name" value="HATPase_C_sf"/>
</dbReference>
<evidence type="ECO:0000256" key="1">
    <source>
        <dbReference type="ARBA" id="ARBA00000085"/>
    </source>
</evidence>
<proteinExistence type="predicted"/>
<dbReference type="Pfam" id="PF00672">
    <property type="entry name" value="HAMP"/>
    <property type="match status" value="1"/>
</dbReference>
<dbReference type="Pfam" id="PF02518">
    <property type="entry name" value="HATPase_c"/>
    <property type="match status" value="1"/>
</dbReference>
<dbReference type="InterPro" id="IPR050980">
    <property type="entry name" value="2C_sensor_his_kinase"/>
</dbReference>
<dbReference type="AlphaFoldDB" id="A0A6J4P149"/>
<evidence type="ECO:0000256" key="2">
    <source>
        <dbReference type="ARBA" id="ARBA00004651"/>
    </source>
</evidence>
<dbReference type="EMBL" id="CADCUM010000118">
    <property type="protein sequence ID" value="CAA9401394.1"/>
    <property type="molecule type" value="Genomic_DNA"/>
</dbReference>
<evidence type="ECO:0000256" key="9">
    <source>
        <dbReference type="ARBA" id="ARBA00022777"/>
    </source>
</evidence>
<dbReference type="PANTHER" id="PTHR44936:SF10">
    <property type="entry name" value="SENSOR PROTEIN RSTB"/>
    <property type="match status" value="1"/>
</dbReference>
<keyword evidence="8" id="KW-0547">Nucleotide-binding</keyword>
<dbReference type="PROSITE" id="PS50885">
    <property type="entry name" value="HAMP"/>
    <property type="match status" value="1"/>
</dbReference>
<reference evidence="15" key="1">
    <citation type="submission" date="2020-02" db="EMBL/GenBank/DDBJ databases">
        <authorList>
            <person name="Meier V. D."/>
        </authorList>
    </citation>
    <scope>NUCLEOTIDE SEQUENCE</scope>
    <source>
        <strain evidence="15">AVDCRST_MAG32</strain>
    </source>
</reference>